<feature type="domain" description="Core" evidence="1">
    <location>
        <begin position="1"/>
        <end position="104"/>
    </location>
</feature>
<protein>
    <submittedName>
        <fullName evidence="2">Iron-sulfur cluster biosynthesis family protein</fullName>
    </submittedName>
</protein>
<reference evidence="2 3" key="1">
    <citation type="submission" date="2022-10" db="EMBL/GenBank/DDBJ databases">
        <title>Comparative genomic analysis of Cohnella hashimotonis sp. nov., isolated from the International Space Station.</title>
        <authorList>
            <person name="Simpson A."/>
            <person name="Venkateswaran K."/>
        </authorList>
    </citation>
    <scope>NUCLEOTIDE SEQUENCE [LARGE SCALE GENOMIC DNA]</scope>
    <source>
        <strain evidence="2 3">DSM 18997</strain>
    </source>
</reference>
<evidence type="ECO:0000313" key="2">
    <source>
        <dbReference type="EMBL" id="MDG0789588.1"/>
    </source>
</evidence>
<name>A0A9X4QKE1_9BACL</name>
<dbReference type="Gene3D" id="2.60.300.12">
    <property type="entry name" value="HesB-like domain"/>
    <property type="match status" value="1"/>
</dbReference>
<proteinExistence type="predicted"/>
<organism evidence="2 3">
    <name type="scientific">Cohnella ginsengisoli</name>
    <dbReference type="NCBI Taxonomy" id="425004"/>
    <lineage>
        <taxon>Bacteria</taxon>
        <taxon>Bacillati</taxon>
        <taxon>Bacillota</taxon>
        <taxon>Bacilli</taxon>
        <taxon>Bacillales</taxon>
        <taxon>Paenibacillaceae</taxon>
        <taxon>Cohnella</taxon>
    </lineage>
</organism>
<dbReference type="AlphaFoldDB" id="A0A9X4QKE1"/>
<evidence type="ECO:0000259" key="1">
    <source>
        <dbReference type="Pfam" id="PF01521"/>
    </source>
</evidence>
<sequence length="115" mass="12786">MRIEWTIEAAAALQAKFDPPVRVWKLVSDNEGCGCAVNGVPFLWAVDEPAPGDLRADGEPIELWYEPRHAVYFDDVLRISYDGANRSFKLSSDGQIYTNSLGTVDLRTSASTHTR</sequence>
<gene>
    <name evidence="2" type="ORF">OMP38_00995</name>
</gene>
<dbReference type="EMBL" id="JAPDHZ010000002">
    <property type="protein sequence ID" value="MDG0789588.1"/>
    <property type="molecule type" value="Genomic_DNA"/>
</dbReference>
<dbReference type="SUPFAM" id="SSF89360">
    <property type="entry name" value="HesB-like domain"/>
    <property type="match status" value="1"/>
</dbReference>
<evidence type="ECO:0000313" key="3">
    <source>
        <dbReference type="Proteomes" id="UP001153387"/>
    </source>
</evidence>
<dbReference type="RefSeq" id="WP_277563513.1">
    <property type="nucleotide sequence ID" value="NZ_JAPDHZ010000002.1"/>
</dbReference>
<dbReference type="InterPro" id="IPR000361">
    <property type="entry name" value="ATAP_core_dom"/>
</dbReference>
<dbReference type="Pfam" id="PF01521">
    <property type="entry name" value="Fe-S_biosyn"/>
    <property type="match status" value="1"/>
</dbReference>
<dbReference type="Proteomes" id="UP001153387">
    <property type="component" value="Unassembled WGS sequence"/>
</dbReference>
<dbReference type="InterPro" id="IPR035903">
    <property type="entry name" value="HesB-like_dom_sf"/>
</dbReference>
<comment type="caution">
    <text evidence="2">The sequence shown here is derived from an EMBL/GenBank/DDBJ whole genome shotgun (WGS) entry which is preliminary data.</text>
</comment>
<accession>A0A9X4QKE1</accession>
<keyword evidence="3" id="KW-1185">Reference proteome</keyword>